<name>A0A9P5Z5Q5_9AGAR</name>
<dbReference type="AlphaFoldDB" id="A0A9P5Z5Q5"/>
<organism evidence="1 2">
    <name type="scientific">Pholiota conissans</name>
    <dbReference type="NCBI Taxonomy" id="109636"/>
    <lineage>
        <taxon>Eukaryota</taxon>
        <taxon>Fungi</taxon>
        <taxon>Dikarya</taxon>
        <taxon>Basidiomycota</taxon>
        <taxon>Agaricomycotina</taxon>
        <taxon>Agaricomycetes</taxon>
        <taxon>Agaricomycetidae</taxon>
        <taxon>Agaricales</taxon>
        <taxon>Agaricineae</taxon>
        <taxon>Strophariaceae</taxon>
        <taxon>Pholiota</taxon>
    </lineage>
</organism>
<proteinExistence type="predicted"/>
<evidence type="ECO:0000313" key="2">
    <source>
        <dbReference type="Proteomes" id="UP000807469"/>
    </source>
</evidence>
<comment type="caution">
    <text evidence="1">The sequence shown here is derived from an EMBL/GenBank/DDBJ whole genome shotgun (WGS) entry which is preliminary data.</text>
</comment>
<gene>
    <name evidence="1" type="ORF">BDN70DRAFT_930346</name>
</gene>
<dbReference type="EMBL" id="MU155170">
    <property type="protein sequence ID" value="KAF9482082.1"/>
    <property type="molecule type" value="Genomic_DNA"/>
</dbReference>
<accession>A0A9P5Z5Q5</accession>
<dbReference type="Proteomes" id="UP000807469">
    <property type="component" value="Unassembled WGS sequence"/>
</dbReference>
<protein>
    <submittedName>
        <fullName evidence="1">Uncharacterized protein</fullName>
    </submittedName>
</protein>
<sequence>MPRRSFHGIAPQPNPIGDYTAIVNISQTMHNYAAIYSLLDRRLFEARRDGHLDEQECQLTFAVFNFSTRAQKILVPTVCMAKCLECEERPGKVTPTGNCQFIDTKEPIVFDLKRTYDDPNSTPETDPEKYATKYDDDESDFIRILGTDFFLIDKDNLVKHGMQLLIMYL</sequence>
<reference evidence="1" key="1">
    <citation type="submission" date="2020-11" db="EMBL/GenBank/DDBJ databases">
        <authorList>
            <consortium name="DOE Joint Genome Institute"/>
            <person name="Ahrendt S."/>
            <person name="Riley R."/>
            <person name="Andreopoulos W."/>
            <person name="Labutti K."/>
            <person name="Pangilinan J."/>
            <person name="Ruiz-Duenas F.J."/>
            <person name="Barrasa J.M."/>
            <person name="Sanchez-Garcia M."/>
            <person name="Camarero S."/>
            <person name="Miyauchi S."/>
            <person name="Serrano A."/>
            <person name="Linde D."/>
            <person name="Babiker R."/>
            <person name="Drula E."/>
            <person name="Ayuso-Fernandez I."/>
            <person name="Pacheco R."/>
            <person name="Padilla G."/>
            <person name="Ferreira P."/>
            <person name="Barriuso J."/>
            <person name="Kellner H."/>
            <person name="Castanera R."/>
            <person name="Alfaro M."/>
            <person name="Ramirez L."/>
            <person name="Pisabarro A.G."/>
            <person name="Kuo A."/>
            <person name="Tritt A."/>
            <person name="Lipzen A."/>
            <person name="He G."/>
            <person name="Yan M."/>
            <person name="Ng V."/>
            <person name="Cullen D."/>
            <person name="Martin F."/>
            <person name="Rosso M.-N."/>
            <person name="Henrissat B."/>
            <person name="Hibbett D."/>
            <person name="Martinez A.T."/>
            <person name="Grigoriev I.V."/>
        </authorList>
    </citation>
    <scope>NUCLEOTIDE SEQUENCE</scope>
    <source>
        <strain evidence="1">CIRM-BRFM 674</strain>
    </source>
</reference>
<evidence type="ECO:0000313" key="1">
    <source>
        <dbReference type="EMBL" id="KAF9482082.1"/>
    </source>
</evidence>
<keyword evidence="2" id="KW-1185">Reference proteome</keyword>